<evidence type="ECO:0008006" key="12">
    <source>
        <dbReference type="Google" id="ProtNLM"/>
    </source>
</evidence>
<dbReference type="SUPFAM" id="SSF52540">
    <property type="entry name" value="P-loop containing nucleoside triphosphate hydrolases"/>
    <property type="match status" value="1"/>
</dbReference>
<dbReference type="PANTHER" id="PTHR36766:SF40">
    <property type="entry name" value="DISEASE RESISTANCE PROTEIN RGA3"/>
    <property type="match status" value="1"/>
</dbReference>
<dbReference type="Proteomes" id="UP000813462">
    <property type="component" value="Unassembled WGS sequence"/>
</dbReference>
<keyword evidence="1" id="KW-0433">Leucine-rich repeat</keyword>
<evidence type="ECO:0000259" key="7">
    <source>
        <dbReference type="Pfam" id="PF00931"/>
    </source>
</evidence>
<dbReference type="SUPFAM" id="SSF52058">
    <property type="entry name" value="L domain-like"/>
    <property type="match status" value="2"/>
</dbReference>
<evidence type="ECO:0000256" key="2">
    <source>
        <dbReference type="ARBA" id="ARBA00022737"/>
    </source>
</evidence>
<dbReference type="Gene3D" id="1.20.5.4130">
    <property type="match status" value="1"/>
</dbReference>
<evidence type="ECO:0000256" key="5">
    <source>
        <dbReference type="ARBA" id="ARBA00022840"/>
    </source>
</evidence>
<comment type="caution">
    <text evidence="10">The sequence shown here is derived from an EMBL/GenBank/DDBJ whole genome shotgun (WGS) entry which is preliminary data.</text>
</comment>
<evidence type="ECO:0000256" key="4">
    <source>
        <dbReference type="ARBA" id="ARBA00022821"/>
    </source>
</evidence>
<dbReference type="PANTHER" id="PTHR36766">
    <property type="entry name" value="PLANT BROAD-SPECTRUM MILDEW RESISTANCE PROTEIN RPW8"/>
    <property type="match status" value="1"/>
</dbReference>
<dbReference type="Pfam" id="PF00931">
    <property type="entry name" value="NB-ARC"/>
    <property type="match status" value="1"/>
</dbReference>
<protein>
    <recommendedName>
        <fullName evidence="12">Disease resistance protein RGA3</fullName>
    </recommendedName>
</protein>
<keyword evidence="3" id="KW-0547">Nucleotide-binding</keyword>
<sequence>MIETLVSAVVDVAVEKAASFLTEEFLAFTHVKEEVEKLENLLKEINPRLKYVEQNLLTSSSSEGEITSMWLEKLRIAAYDAQDLMDCWATELHLRKIKTQVQRLHSPFGSTSYFFQYGISDELREIVPRLERILKGIRQDHQLAHAITDNKSRRNSSPEAGSLSNNLVVGRENDIENVIKLLIPDGGASDGSDISVIPILGMGGVGKTTLAQIVMKDERVTKFFKTIIWVSVTESFDITRILRQITASHNKTDHGVDFLTRDQLEKKVVEILVKKRFLLVLDDMWNDNYLEWEKLENVFCRGPKGSRVMVTSRISRVANIMGAKDIYSLQCFDDNESWLLFEKIAFREDGPEDGARKELEVEEPVLKIINKSKKLRTLLFPAGHLKAFGHAQQKVFDELSYIRVLDLSSSTLLELPKSIQMLKLLRYLNLSKTEIKKLPNSICRLYNLETLKLLGCPWLFELPRDLSDLTNLRYLELDEMFWSKASILPPNIGRLTSLHNLHAFHVGHDMGYRLEELKNMVHLTGTLHISKLENAVNAGHANLKDKEWIQKVVYEWSNQNVNTQDKAREEEVLEELQPHSNVKEIHIFQYRGIELPTWMRNGQLQNLVTISLNHCTRIKILSPGKLPLLEEVRLKNMQELEEWQEERYLSLKRLKISHCPKLTKLPCFFPKLDDLKIKKCDLLETIPLAQLTNITLVDNPLLKHWNEEDLPVRIVNERGQEETKEVTSSIFLREVNISNCPKLLKLPENLCLDKLEIRRCRSLTALWEKKNVKYLQHLAMDTYIDDKLLSLIHENGTLYSLVISNISNVKSLPKWPSILSLKALYIHGWEHLESLATQEITMPQAFANLELLSIWNCPELLELPQEGLPTSLQYLAVGSCASLRSFGPSNVLRNLTSLKDLYIENCPALQSLPSDGLPESLQHISIHGCNSLLQQCQNDNGDLPKIKPVPDVEMDDAATSTENPFLPSLASSCCRFFCFCFPCIFS</sequence>
<evidence type="ECO:0000313" key="10">
    <source>
        <dbReference type="EMBL" id="KAH7547387.1"/>
    </source>
</evidence>
<dbReference type="FunFam" id="3.40.50.300:FF:001091">
    <property type="entry name" value="Probable disease resistance protein At1g61300"/>
    <property type="match status" value="1"/>
</dbReference>
<dbReference type="EMBL" id="JAEACU010000001">
    <property type="protein sequence ID" value="KAH7547387.1"/>
    <property type="molecule type" value="Genomic_DNA"/>
</dbReference>
<dbReference type="InterPro" id="IPR032675">
    <property type="entry name" value="LRR_dom_sf"/>
</dbReference>
<accession>A0A978W603</accession>
<evidence type="ECO:0000259" key="8">
    <source>
        <dbReference type="Pfam" id="PF18052"/>
    </source>
</evidence>
<dbReference type="Gene3D" id="3.40.50.300">
    <property type="entry name" value="P-loop containing nucleotide triphosphate hydrolases"/>
    <property type="match status" value="1"/>
</dbReference>
<evidence type="ECO:0000313" key="11">
    <source>
        <dbReference type="Proteomes" id="UP000813462"/>
    </source>
</evidence>
<evidence type="ECO:0000256" key="6">
    <source>
        <dbReference type="SAM" id="MobiDB-lite"/>
    </source>
</evidence>
<name>A0A978W603_ZIZJJ</name>
<feature type="domain" description="Disease resistance N-terminal" evidence="8">
    <location>
        <begin position="9"/>
        <end position="97"/>
    </location>
</feature>
<keyword evidence="2" id="KW-0677">Repeat</keyword>
<dbReference type="AlphaFoldDB" id="A0A978W603"/>
<dbReference type="GO" id="GO:0006952">
    <property type="term" value="P:defense response"/>
    <property type="evidence" value="ECO:0007669"/>
    <property type="project" value="UniProtKB-KW"/>
</dbReference>
<organism evidence="10 11">
    <name type="scientific">Ziziphus jujuba var. spinosa</name>
    <dbReference type="NCBI Taxonomy" id="714518"/>
    <lineage>
        <taxon>Eukaryota</taxon>
        <taxon>Viridiplantae</taxon>
        <taxon>Streptophyta</taxon>
        <taxon>Embryophyta</taxon>
        <taxon>Tracheophyta</taxon>
        <taxon>Spermatophyta</taxon>
        <taxon>Magnoliopsida</taxon>
        <taxon>eudicotyledons</taxon>
        <taxon>Gunneridae</taxon>
        <taxon>Pentapetalae</taxon>
        <taxon>rosids</taxon>
        <taxon>fabids</taxon>
        <taxon>Rosales</taxon>
        <taxon>Rhamnaceae</taxon>
        <taxon>Paliureae</taxon>
        <taxon>Ziziphus</taxon>
    </lineage>
</organism>
<feature type="domain" description="NB-ARC" evidence="7">
    <location>
        <begin position="173"/>
        <end position="348"/>
    </location>
</feature>
<dbReference type="GO" id="GO:0005524">
    <property type="term" value="F:ATP binding"/>
    <property type="evidence" value="ECO:0007669"/>
    <property type="project" value="UniProtKB-KW"/>
</dbReference>
<keyword evidence="4" id="KW-0611">Plant defense</keyword>
<feature type="compositionally biased region" description="Polar residues" evidence="6">
    <location>
        <begin position="155"/>
        <end position="164"/>
    </location>
</feature>
<dbReference type="Gene3D" id="3.80.10.10">
    <property type="entry name" value="Ribonuclease Inhibitor"/>
    <property type="match status" value="3"/>
</dbReference>
<dbReference type="PRINTS" id="PR00364">
    <property type="entry name" value="DISEASERSIST"/>
</dbReference>
<reference evidence="10" key="1">
    <citation type="journal article" date="2021" name="Front. Plant Sci.">
        <title>Chromosome-Scale Genome Assembly for Chinese Sour Jujube and Insights Into Its Genome Evolution and Domestication Signature.</title>
        <authorList>
            <person name="Shen L.-Y."/>
            <person name="Luo H."/>
            <person name="Wang X.-L."/>
            <person name="Wang X.-M."/>
            <person name="Qiu X.-J."/>
            <person name="Liu H."/>
            <person name="Zhou S.-S."/>
            <person name="Jia K.-H."/>
            <person name="Nie S."/>
            <person name="Bao Y.-T."/>
            <person name="Zhang R.-G."/>
            <person name="Yun Q.-Z."/>
            <person name="Chai Y.-H."/>
            <person name="Lu J.-Y."/>
            <person name="Li Y."/>
            <person name="Zhao S.-W."/>
            <person name="Mao J.-F."/>
            <person name="Jia S.-G."/>
            <person name="Mao Y.-M."/>
        </authorList>
    </citation>
    <scope>NUCLEOTIDE SEQUENCE</scope>
    <source>
        <strain evidence="10">AT0</strain>
        <tissue evidence="10">Leaf</tissue>
    </source>
</reference>
<evidence type="ECO:0000259" key="9">
    <source>
        <dbReference type="Pfam" id="PF25019"/>
    </source>
</evidence>
<dbReference type="InterPro" id="IPR056789">
    <property type="entry name" value="LRR_R13L1-DRL21"/>
</dbReference>
<gene>
    <name evidence="10" type="ORF">FEM48_Zijuj01G0304300</name>
</gene>
<dbReference type="InterPro" id="IPR027417">
    <property type="entry name" value="P-loop_NTPase"/>
</dbReference>
<dbReference type="Pfam" id="PF25019">
    <property type="entry name" value="LRR_R13L1-DRL21"/>
    <property type="match status" value="1"/>
</dbReference>
<feature type="domain" description="R13L1/DRL21-like LRR repeat region" evidence="9">
    <location>
        <begin position="514"/>
        <end position="637"/>
    </location>
</feature>
<dbReference type="InterPro" id="IPR002182">
    <property type="entry name" value="NB-ARC"/>
</dbReference>
<keyword evidence="5" id="KW-0067">ATP-binding</keyword>
<dbReference type="InterPro" id="IPR041118">
    <property type="entry name" value="Rx_N"/>
</dbReference>
<dbReference type="GO" id="GO:0043531">
    <property type="term" value="F:ADP binding"/>
    <property type="evidence" value="ECO:0007669"/>
    <property type="project" value="InterPro"/>
</dbReference>
<proteinExistence type="predicted"/>
<evidence type="ECO:0000256" key="3">
    <source>
        <dbReference type="ARBA" id="ARBA00022741"/>
    </source>
</evidence>
<feature type="region of interest" description="Disordered" evidence="6">
    <location>
        <begin position="145"/>
        <end position="164"/>
    </location>
</feature>
<evidence type="ECO:0000256" key="1">
    <source>
        <dbReference type="ARBA" id="ARBA00022614"/>
    </source>
</evidence>
<dbReference type="GO" id="GO:0051707">
    <property type="term" value="P:response to other organism"/>
    <property type="evidence" value="ECO:0007669"/>
    <property type="project" value="UniProtKB-ARBA"/>
</dbReference>
<dbReference type="Pfam" id="PF18052">
    <property type="entry name" value="Rx_N"/>
    <property type="match status" value="1"/>
</dbReference>